<name>A0A252F5W2_9FIRM</name>
<evidence type="ECO:0000313" key="1">
    <source>
        <dbReference type="EMBL" id="OUM21167.1"/>
    </source>
</evidence>
<dbReference type="PANTHER" id="PTHR36847:SF1">
    <property type="entry name" value="AMIDOLIGASE ENZYME"/>
    <property type="match status" value="1"/>
</dbReference>
<protein>
    <submittedName>
        <fullName evidence="1">Alpha-L-fucosidase</fullName>
    </submittedName>
</protein>
<gene>
    <name evidence="1" type="ORF">CBW42_03790</name>
</gene>
<dbReference type="EMBL" id="NHOC01000003">
    <property type="protein sequence ID" value="OUM21167.1"/>
    <property type="molecule type" value="Genomic_DNA"/>
</dbReference>
<keyword evidence="2" id="KW-1185">Reference proteome</keyword>
<dbReference type="AlphaFoldDB" id="A0A252F5W2"/>
<organism evidence="1 2">
    <name type="scientific">Butyricicoccus porcorum</name>
    <dbReference type="NCBI Taxonomy" id="1945634"/>
    <lineage>
        <taxon>Bacteria</taxon>
        <taxon>Bacillati</taxon>
        <taxon>Bacillota</taxon>
        <taxon>Clostridia</taxon>
        <taxon>Eubacteriales</taxon>
        <taxon>Butyricicoccaceae</taxon>
        <taxon>Butyricicoccus</taxon>
    </lineage>
</organism>
<evidence type="ECO:0000313" key="2">
    <source>
        <dbReference type="Proteomes" id="UP000194903"/>
    </source>
</evidence>
<dbReference type="Proteomes" id="UP000194903">
    <property type="component" value="Unassembled WGS sequence"/>
</dbReference>
<accession>A0A252F5W2</accession>
<comment type="caution">
    <text evidence="1">The sequence shown here is derived from an EMBL/GenBank/DDBJ whole genome shotgun (WGS) entry which is preliminary data.</text>
</comment>
<proteinExistence type="predicted"/>
<dbReference type="PANTHER" id="PTHR36847">
    <property type="entry name" value="AMIDOLIGASE ENZYME"/>
    <property type="match status" value="1"/>
</dbReference>
<dbReference type="Pfam" id="PF12224">
    <property type="entry name" value="Amidoligase_2"/>
    <property type="match status" value="1"/>
</dbReference>
<dbReference type="RefSeq" id="WP_087017940.1">
    <property type="nucleotide sequence ID" value="NZ_NHOC01000003.1"/>
</dbReference>
<sequence>MNEKTRVQIENMKKQTIGVEIEFNGMTREKAAGVVAKHFGTEPYYAAAEYGYMTWACHDNLGRVWKIQRDVSIEGPDSEKCELVTPILTYDDIETLQQIARELRHAGAKSCPSRGCGVHIHIGKGDHTPQSLRNLVNIMAAHEQQIARAIRLDAYRQRRYCQIVDRDFLNRLNTSKPKTFEAMQRLWYNGMDGSRQHYNYSRYHMLNLHATWSKGTIEFRLFQFAEAGNGRKGGIHAGELKAYIQLCLAMSELAKELRYASPKPQQTDNEKYAFRCWMLRLGFIGKEFATAREILLRNMEGNAAWR</sequence>
<dbReference type="InterPro" id="IPR022025">
    <property type="entry name" value="Amidoligase_2"/>
</dbReference>
<dbReference type="OrthoDB" id="5380364at2"/>
<reference evidence="1 2" key="1">
    <citation type="submission" date="2017-05" db="EMBL/GenBank/DDBJ databases">
        <title>Butyricicoccus porcorum sp. nov. a butyrate-producing bacterium from the swine intestinal tract.</title>
        <authorList>
            <person name="Trachsel J."/>
            <person name="Humphrey S."/>
            <person name="Allen H.K."/>
        </authorList>
    </citation>
    <scope>NUCLEOTIDE SEQUENCE [LARGE SCALE GENOMIC DNA]</scope>
    <source>
        <strain evidence="1">BB10</strain>
    </source>
</reference>